<keyword evidence="2" id="KW-1185">Reference proteome</keyword>
<evidence type="ECO:0000313" key="2">
    <source>
        <dbReference type="Proteomes" id="UP000093044"/>
    </source>
</evidence>
<dbReference type="STRING" id="1197717.BED41_07945"/>
<sequence length="182" mass="17870">MSGYIVASADVVSADDVGGLAAGFFGLVGQSAEIRGLTVGGVVSVDIGNNTDKIYIHAGGIAGTSYGTITDNANSGEVSASGDSNENNAGGIAGTSYGTITNNAHSGGTVTASGGSDNYAGGIAGYNDLGNISNSCWLAGDLEAVGGGDGKGCHHRPARGADALRGDWRLRSSPRLLPGYSG</sequence>
<organism evidence="1 2">
    <name type="scientific">Cloacibacillus porcorum</name>
    <dbReference type="NCBI Taxonomy" id="1197717"/>
    <lineage>
        <taxon>Bacteria</taxon>
        <taxon>Thermotogati</taxon>
        <taxon>Synergistota</taxon>
        <taxon>Synergistia</taxon>
        <taxon>Synergistales</taxon>
        <taxon>Synergistaceae</taxon>
        <taxon>Cloacibacillus</taxon>
    </lineage>
</organism>
<gene>
    <name evidence="1" type="ORF">BED41_07945</name>
</gene>
<dbReference type="Proteomes" id="UP000093044">
    <property type="component" value="Chromosome"/>
</dbReference>
<dbReference type="RefSeq" id="WP_066744679.1">
    <property type="nucleotide sequence ID" value="NZ_CP016757.1"/>
</dbReference>
<evidence type="ECO:0000313" key="1">
    <source>
        <dbReference type="EMBL" id="ANZ45016.1"/>
    </source>
</evidence>
<proteinExistence type="predicted"/>
<dbReference type="KEGG" id="cpor:BED41_07945"/>
<evidence type="ECO:0008006" key="3">
    <source>
        <dbReference type="Google" id="ProtNLM"/>
    </source>
</evidence>
<accession>A0A1B2I4X5</accession>
<dbReference type="Gene3D" id="2.160.20.110">
    <property type="match status" value="1"/>
</dbReference>
<protein>
    <recommendedName>
        <fullName evidence="3">GLUG domain-containing protein</fullName>
    </recommendedName>
</protein>
<reference evidence="1" key="1">
    <citation type="submission" date="2016-08" db="EMBL/GenBank/DDBJ databases">
        <title>Complete genome of Cloacibacillus porcorum.</title>
        <authorList>
            <person name="Looft T."/>
            <person name="Bayles D.O."/>
            <person name="Alt D.P."/>
        </authorList>
    </citation>
    <scope>NUCLEOTIDE SEQUENCE [LARGE SCALE GENOMIC DNA]</scope>
    <source>
        <strain evidence="1">CL-84</strain>
    </source>
</reference>
<dbReference type="EMBL" id="CP016757">
    <property type="protein sequence ID" value="ANZ45016.1"/>
    <property type="molecule type" value="Genomic_DNA"/>
</dbReference>
<dbReference type="AlphaFoldDB" id="A0A1B2I4X5"/>
<name>A0A1B2I4X5_9BACT</name>
<dbReference type="GeneID" id="83057781"/>